<sequence>MALHSPATCLAHPGFADEEATAAVSTSFNLNLVWIEILSHVPQANVLQFIY</sequence>
<organism evidence="1 2">
    <name type="scientific">Laccaria amethystina LaAM-08-1</name>
    <dbReference type="NCBI Taxonomy" id="1095629"/>
    <lineage>
        <taxon>Eukaryota</taxon>
        <taxon>Fungi</taxon>
        <taxon>Dikarya</taxon>
        <taxon>Basidiomycota</taxon>
        <taxon>Agaricomycotina</taxon>
        <taxon>Agaricomycetes</taxon>
        <taxon>Agaricomycetidae</taxon>
        <taxon>Agaricales</taxon>
        <taxon>Agaricineae</taxon>
        <taxon>Hydnangiaceae</taxon>
        <taxon>Laccaria</taxon>
    </lineage>
</organism>
<accession>A0A0C9XEZ6</accession>
<dbReference type="Proteomes" id="UP000054477">
    <property type="component" value="Unassembled WGS sequence"/>
</dbReference>
<name>A0A0C9XEZ6_9AGAR</name>
<reference evidence="2" key="2">
    <citation type="submission" date="2015-01" db="EMBL/GenBank/DDBJ databases">
        <title>Evolutionary Origins and Diversification of the Mycorrhizal Mutualists.</title>
        <authorList>
            <consortium name="DOE Joint Genome Institute"/>
            <consortium name="Mycorrhizal Genomics Consortium"/>
            <person name="Kohler A."/>
            <person name="Kuo A."/>
            <person name="Nagy L.G."/>
            <person name="Floudas D."/>
            <person name="Copeland A."/>
            <person name="Barry K.W."/>
            <person name="Cichocki N."/>
            <person name="Veneault-Fourrey C."/>
            <person name="LaButti K."/>
            <person name="Lindquist E.A."/>
            <person name="Lipzen A."/>
            <person name="Lundell T."/>
            <person name="Morin E."/>
            <person name="Murat C."/>
            <person name="Riley R."/>
            <person name="Ohm R."/>
            <person name="Sun H."/>
            <person name="Tunlid A."/>
            <person name="Henrissat B."/>
            <person name="Grigoriev I.V."/>
            <person name="Hibbett D.S."/>
            <person name="Martin F."/>
        </authorList>
    </citation>
    <scope>NUCLEOTIDE SEQUENCE [LARGE SCALE GENOMIC DNA]</scope>
    <source>
        <strain evidence="2">LaAM-08-1</strain>
    </source>
</reference>
<gene>
    <name evidence="1" type="ORF">K443DRAFT_477108</name>
</gene>
<dbReference type="EMBL" id="KN838580">
    <property type="protein sequence ID" value="KIK03441.1"/>
    <property type="molecule type" value="Genomic_DNA"/>
</dbReference>
<proteinExistence type="predicted"/>
<dbReference type="HOGENOM" id="CLU_3106758_0_0_1"/>
<keyword evidence="2" id="KW-1185">Reference proteome</keyword>
<evidence type="ECO:0000313" key="2">
    <source>
        <dbReference type="Proteomes" id="UP000054477"/>
    </source>
</evidence>
<protein>
    <submittedName>
        <fullName evidence="1">Uncharacterized protein</fullName>
    </submittedName>
</protein>
<dbReference type="AlphaFoldDB" id="A0A0C9XEZ6"/>
<reference evidence="1 2" key="1">
    <citation type="submission" date="2014-04" db="EMBL/GenBank/DDBJ databases">
        <authorList>
            <consortium name="DOE Joint Genome Institute"/>
            <person name="Kuo A."/>
            <person name="Kohler A."/>
            <person name="Nagy L.G."/>
            <person name="Floudas D."/>
            <person name="Copeland A."/>
            <person name="Barry K.W."/>
            <person name="Cichocki N."/>
            <person name="Veneault-Fourrey C."/>
            <person name="LaButti K."/>
            <person name="Lindquist E.A."/>
            <person name="Lipzen A."/>
            <person name="Lundell T."/>
            <person name="Morin E."/>
            <person name="Murat C."/>
            <person name="Sun H."/>
            <person name="Tunlid A."/>
            <person name="Henrissat B."/>
            <person name="Grigoriev I.V."/>
            <person name="Hibbett D.S."/>
            <person name="Martin F."/>
            <person name="Nordberg H.P."/>
            <person name="Cantor M.N."/>
            <person name="Hua S.X."/>
        </authorList>
    </citation>
    <scope>NUCLEOTIDE SEQUENCE [LARGE SCALE GENOMIC DNA]</scope>
    <source>
        <strain evidence="1 2">LaAM-08-1</strain>
    </source>
</reference>
<evidence type="ECO:0000313" key="1">
    <source>
        <dbReference type="EMBL" id="KIK03441.1"/>
    </source>
</evidence>